<dbReference type="RefSeq" id="WP_377343514.1">
    <property type="nucleotide sequence ID" value="NZ_JBHTHH010000009.1"/>
</dbReference>
<proteinExistence type="predicted"/>
<keyword evidence="1" id="KW-0812">Transmembrane</keyword>
<reference evidence="2 3" key="1">
    <citation type="submission" date="2021-01" db="EMBL/GenBank/DDBJ databases">
        <title>Whole genome shotgun sequence of Planotetraspora mira NBRC 15435.</title>
        <authorList>
            <person name="Komaki H."/>
            <person name="Tamura T."/>
        </authorList>
    </citation>
    <scope>NUCLEOTIDE SEQUENCE [LARGE SCALE GENOMIC DNA]</scope>
    <source>
        <strain evidence="2 3">NBRC 15435</strain>
    </source>
</reference>
<dbReference type="AlphaFoldDB" id="A0A8J3TZZ2"/>
<keyword evidence="1" id="KW-0472">Membrane</keyword>
<keyword evidence="3" id="KW-1185">Reference proteome</keyword>
<evidence type="ECO:0000313" key="2">
    <source>
        <dbReference type="EMBL" id="GII33524.1"/>
    </source>
</evidence>
<evidence type="ECO:0000256" key="1">
    <source>
        <dbReference type="SAM" id="Phobius"/>
    </source>
</evidence>
<comment type="caution">
    <text evidence="2">The sequence shown here is derived from an EMBL/GenBank/DDBJ whole genome shotgun (WGS) entry which is preliminary data.</text>
</comment>
<evidence type="ECO:0000313" key="3">
    <source>
        <dbReference type="Proteomes" id="UP000650628"/>
    </source>
</evidence>
<sequence length="396" mass="42087">MDDQEVLDSGNGTRVARWVVVAAGVFVVLLAAVTAWPRTAGMRLADSPTASAATLTPSVPASAVTTATAVAPGIWIGVERADEDRLPRLETVLPDKLSLNGATPLSAAPIARALALFQRGGEGDPGPVLALGGDGGLRELDNIGLTRVTDRHGNEQSALDDTALSPDGRMAAFPQRDEVVVVDLTDATSRRWRVPGFNEIVSWRPDGVTLVVEQEEAVYLVDSDTGRVRHPPYPGFGTVAGGEPGTDLYRLHNPSSQVAELTRWDTSGTLLSRMRPRLAVGTGDWWGTGWLRGGRIAGDVFGAGGPRPYADVIEAEVIVVLDAETGQLAAGLVLPGMDRWTGCCQVMGWYDEDTVLFASRGRPSRLLAWRVSRGELLRVADLPDNAMVALGDLSRG</sequence>
<keyword evidence="1" id="KW-1133">Transmembrane helix</keyword>
<dbReference type="Gene3D" id="2.120.10.30">
    <property type="entry name" value="TolB, C-terminal domain"/>
    <property type="match status" value="1"/>
</dbReference>
<organism evidence="2 3">
    <name type="scientific">Planotetraspora mira</name>
    <dbReference type="NCBI Taxonomy" id="58121"/>
    <lineage>
        <taxon>Bacteria</taxon>
        <taxon>Bacillati</taxon>
        <taxon>Actinomycetota</taxon>
        <taxon>Actinomycetes</taxon>
        <taxon>Streptosporangiales</taxon>
        <taxon>Streptosporangiaceae</taxon>
        <taxon>Planotetraspora</taxon>
    </lineage>
</organism>
<feature type="transmembrane region" description="Helical" evidence="1">
    <location>
        <begin position="15"/>
        <end position="36"/>
    </location>
</feature>
<accession>A0A8J3TZZ2</accession>
<dbReference type="EMBL" id="BOOO01000040">
    <property type="protein sequence ID" value="GII33524.1"/>
    <property type="molecule type" value="Genomic_DNA"/>
</dbReference>
<gene>
    <name evidence="2" type="ORF">Pmi06nite_69660</name>
</gene>
<dbReference type="SUPFAM" id="SSF82171">
    <property type="entry name" value="DPP6 N-terminal domain-like"/>
    <property type="match status" value="1"/>
</dbReference>
<dbReference type="Proteomes" id="UP000650628">
    <property type="component" value="Unassembled WGS sequence"/>
</dbReference>
<protein>
    <submittedName>
        <fullName evidence="2">Uncharacterized protein</fullName>
    </submittedName>
</protein>
<dbReference type="InterPro" id="IPR011042">
    <property type="entry name" value="6-blade_b-propeller_TolB-like"/>
</dbReference>
<name>A0A8J3TZZ2_9ACTN</name>